<accession>A0A6G1IXL6</accession>
<protein>
    <submittedName>
        <fullName evidence="1">Uncharacterized protein</fullName>
    </submittedName>
</protein>
<dbReference type="AlphaFoldDB" id="A0A6G1IXL6"/>
<evidence type="ECO:0000313" key="1">
    <source>
        <dbReference type="EMBL" id="KAF2682984.1"/>
    </source>
</evidence>
<proteinExistence type="predicted"/>
<keyword evidence="2" id="KW-1185">Reference proteome</keyword>
<evidence type="ECO:0000313" key="2">
    <source>
        <dbReference type="Proteomes" id="UP000799291"/>
    </source>
</evidence>
<dbReference type="EMBL" id="MU005585">
    <property type="protein sequence ID" value="KAF2682984.1"/>
    <property type="molecule type" value="Genomic_DNA"/>
</dbReference>
<dbReference type="Proteomes" id="UP000799291">
    <property type="component" value="Unassembled WGS sequence"/>
</dbReference>
<reference evidence="1" key="1">
    <citation type="journal article" date="2020" name="Stud. Mycol.">
        <title>101 Dothideomycetes genomes: a test case for predicting lifestyles and emergence of pathogens.</title>
        <authorList>
            <person name="Haridas S."/>
            <person name="Albert R."/>
            <person name="Binder M."/>
            <person name="Bloem J."/>
            <person name="Labutti K."/>
            <person name="Salamov A."/>
            <person name="Andreopoulos B."/>
            <person name="Baker S."/>
            <person name="Barry K."/>
            <person name="Bills G."/>
            <person name="Bluhm B."/>
            <person name="Cannon C."/>
            <person name="Castanera R."/>
            <person name="Culley D."/>
            <person name="Daum C."/>
            <person name="Ezra D."/>
            <person name="Gonzalez J."/>
            <person name="Henrissat B."/>
            <person name="Kuo A."/>
            <person name="Liang C."/>
            <person name="Lipzen A."/>
            <person name="Lutzoni F."/>
            <person name="Magnuson J."/>
            <person name="Mondo S."/>
            <person name="Nolan M."/>
            <person name="Ohm R."/>
            <person name="Pangilinan J."/>
            <person name="Park H.-J."/>
            <person name="Ramirez L."/>
            <person name="Alfaro M."/>
            <person name="Sun H."/>
            <person name="Tritt A."/>
            <person name="Yoshinaga Y."/>
            <person name="Zwiers L.-H."/>
            <person name="Turgeon B."/>
            <person name="Goodwin S."/>
            <person name="Spatafora J."/>
            <person name="Crous P."/>
            <person name="Grigoriev I."/>
        </authorList>
    </citation>
    <scope>NUCLEOTIDE SEQUENCE</scope>
    <source>
        <strain evidence="1">CBS 122367</strain>
    </source>
</reference>
<sequence length="183" mass="21060">MFGRMSFSVSYFWTTVLYLEGPGFVNMAEYIAGFVEWYTEQIHGPFSNFPRYVRQALAQVNAEGCFCVLMHDAEVDLEAANEGVLGWRLHKLMGDFLNPEELDQHYWVKTDYQDTFLFLQEENGGNEEDLYLYLMICTSQTAALSTLTPFLDPPCLVKWSQTLNVLAVSKSLNLLRGKRIRSQ</sequence>
<gene>
    <name evidence="1" type="ORF">K458DRAFT_390260</name>
</gene>
<name>A0A6G1IXL6_9PLEO</name>
<organism evidence="1 2">
    <name type="scientific">Lentithecium fluviatile CBS 122367</name>
    <dbReference type="NCBI Taxonomy" id="1168545"/>
    <lineage>
        <taxon>Eukaryota</taxon>
        <taxon>Fungi</taxon>
        <taxon>Dikarya</taxon>
        <taxon>Ascomycota</taxon>
        <taxon>Pezizomycotina</taxon>
        <taxon>Dothideomycetes</taxon>
        <taxon>Pleosporomycetidae</taxon>
        <taxon>Pleosporales</taxon>
        <taxon>Massarineae</taxon>
        <taxon>Lentitheciaceae</taxon>
        <taxon>Lentithecium</taxon>
    </lineage>
</organism>